<name>A0A0E4FR68_9BRAD</name>
<sequence length="31" mass="3495">MFVTVGRIGSHCDNLFDGSRQFAYFFVGVHS</sequence>
<reference evidence="1 2" key="1">
    <citation type="submission" date="2014-11" db="EMBL/GenBank/DDBJ databases">
        <title>Symbiosis island explosion on the genome of extra-slow-growing strains of soybean bradyrhizobia with massive insertion sequences.</title>
        <authorList>
            <person name="Iida T."/>
            <person name="Minamisawa K."/>
        </authorList>
    </citation>
    <scope>NUCLEOTIDE SEQUENCE [LARGE SCALE GENOMIC DNA]</scope>
    <source>
        <strain evidence="1 2">NK6</strain>
    </source>
</reference>
<accession>A0A0E4FR68</accession>
<dbReference type="EMBL" id="AP014685">
    <property type="protein sequence ID" value="BAR54016.1"/>
    <property type="molecule type" value="Genomic_DNA"/>
</dbReference>
<dbReference type="Proteomes" id="UP000063308">
    <property type="component" value="Chromosome"/>
</dbReference>
<organism evidence="1 2">
    <name type="scientific">Bradyrhizobium diazoefficiens</name>
    <dbReference type="NCBI Taxonomy" id="1355477"/>
    <lineage>
        <taxon>Bacteria</taxon>
        <taxon>Pseudomonadati</taxon>
        <taxon>Pseudomonadota</taxon>
        <taxon>Alphaproteobacteria</taxon>
        <taxon>Hyphomicrobiales</taxon>
        <taxon>Nitrobacteraceae</taxon>
        <taxon>Bradyrhizobium</taxon>
    </lineage>
</organism>
<evidence type="ECO:0000313" key="2">
    <source>
        <dbReference type="Proteomes" id="UP000063308"/>
    </source>
</evidence>
<dbReference type="AlphaFoldDB" id="A0A0E4FR68"/>
<gene>
    <name evidence="1" type="ORF">NK6_831</name>
</gene>
<evidence type="ECO:0000313" key="1">
    <source>
        <dbReference type="EMBL" id="BAR54016.1"/>
    </source>
</evidence>
<proteinExistence type="predicted"/>
<protein>
    <submittedName>
        <fullName evidence="1">Uncharacterized protein</fullName>
    </submittedName>
</protein>